<evidence type="ECO:0000313" key="2">
    <source>
        <dbReference type="EMBL" id="CAA9258788.1"/>
    </source>
</evidence>
<accession>A0A6J4IRG9</accession>
<feature type="compositionally biased region" description="Basic and acidic residues" evidence="1">
    <location>
        <begin position="147"/>
        <end position="157"/>
    </location>
</feature>
<feature type="compositionally biased region" description="Basic residues" evidence="1">
    <location>
        <begin position="71"/>
        <end position="85"/>
    </location>
</feature>
<feature type="non-terminal residue" evidence="2">
    <location>
        <position position="1"/>
    </location>
</feature>
<feature type="compositionally biased region" description="Low complexity" evidence="1">
    <location>
        <begin position="1"/>
        <end position="11"/>
    </location>
</feature>
<evidence type="ECO:0000256" key="1">
    <source>
        <dbReference type="SAM" id="MobiDB-lite"/>
    </source>
</evidence>
<feature type="compositionally biased region" description="Basic and acidic residues" evidence="1">
    <location>
        <begin position="277"/>
        <end position="287"/>
    </location>
</feature>
<feature type="compositionally biased region" description="Basic residues" evidence="1">
    <location>
        <begin position="309"/>
        <end position="319"/>
    </location>
</feature>
<feature type="compositionally biased region" description="Basic and acidic residues" evidence="1">
    <location>
        <begin position="60"/>
        <end position="70"/>
    </location>
</feature>
<feature type="compositionally biased region" description="Basic residues" evidence="1">
    <location>
        <begin position="105"/>
        <end position="117"/>
    </location>
</feature>
<feature type="compositionally biased region" description="Pro residues" evidence="1">
    <location>
        <begin position="14"/>
        <end position="24"/>
    </location>
</feature>
<reference evidence="2" key="1">
    <citation type="submission" date="2020-02" db="EMBL/GenBank/DDBJ databases">
        <authorList>
            <person name="Meier V. D."/>
        </authorList>
    </citation>
    <scope>NUCLEOTIDE SEQUENCE</scope>
    <source>
        <strain evidence="2">AVDCRST_MAG08</strain>
    </source>
</reference>
<dbReference type="AlphaFoldDB" id="A0A6J4IRG9"/>
<feature type="non-terminal residue" evidence="2">
    <location>
        <position position="319"/>
    </location>
</feature>
<protein>
    <submittedName>
        <fullName evidence="2">BUG/TctC family periplasmic protein</fullName>
    </submittedName>
</protein>
<feature type="region of interest" description="Disordered" evidence="1">
    <location>
        <begin position="1"/>
        <end position="319"/>
    </location>
</feature>
<feature type="compositionally biased region" description="Basic residues" evidence="1">
    <location>
        <begin position="220"/>
        <end position="229"/>
    </location>
</feature>
<sequence>VPSTAPCPAHRPGARPPGPRPSPGLPGSWAAGDRALPTGRGRGFPWPHRRRAHGAGSRPARRDRQPDGGRREHRHGGRGASRPRRPYLAAERRAHRGEPLPLRRAAVRRGTRFHAGRHAGGGAQHHGRADRPAGGQRGGVRRAGPRAPDELRLDRQRHFAPPGRRAIQHRDRAGPDPCAVPGNRCRQHRPDGGPGARHVPDHLRRGGTGARWADEGARRDQRRTRVRLRRGPDAARGGRRSRFGRLVRAPLAARRGGRPRRAAGEGGDRGGAGRGRGRADGRQRDSPAPHGECGLRRLHQSGNAALGRTRARRGHPRGM</sequence>
<gene>
    <name evidence="2" type="ORF">AVDCRST_MAG08-2568</name>
</gene>
<dbReference type="EMBL" id="CADCTG010000189">
    <property type="protein sequence ID" value="CAA9258788.1"/>
    <property type="molecule type" value="Genomic_DNA"/>
</dbReference>
<proteinExistence type="predicted"/>
<organism evidence="2">
    <name type="scientific">uncultured Acetobacteraceae bacterium</name>
    <dbReference type="NCBI Taxonomy" id="169975"/>
    <lineage>
        <taxon>Bacteria</taxon>
        <taxon>Pseudomonadati</taxon>
        <taxon>Pseudomonadota</taxon>
        <taxon>Alphaproteobacteria</taxon>
        <taxon>Acetobacterales</taxon>
        <taxon>Acetobacteraceae</taxon>
        <taxon>environmental samples</taxon>
    </lineage>
</organism>
<name>A0A6J4IRG9_9PROT</name>